<dbReference type="EMBL" id="SSTG01000016">
    <property type="protein sequence ID" value="THG54512.1"/>
    <property type="molecule type" value="Genomic_DNA"/>
</dbReference>
<protein>
    <submittedName>
        <fullName evidence="1">Protein BatD</fullName>
    </submittedName>
</protein>
<name>A0AC61S7L0_9BACT</name>
<gene>
    <name evidence="1" type="ORF">E5990_02525</name>
</gene>
<organism evidence="1 2">
    <name type="scientific">Muribaculum caecicola</name>
    <dbReference type="NCBI Taxonomy" id="3038144"/>
    <lineage>
        <taxon>Bacteria</taxon>
        <taxon>Pseudomonadati</taxon>
        <taxon>Bacteroidota</taxon>
        <taxon>Bacteroidia</taxon>
        <taxon>Bacteroidales</taxon>
        <taxon>Muribaculaceae</taxon>
        <taxon>Muribaculum</taxon>
    </lineage>
</organism>
<comment type="caution">
    <text evidence="1">The sequence shown here is derived from an EMBL/GenBank/DDBJ whole genome shotgun (WGS) entry which is preliminary data.</text>
</comment>
<reference evidence="1" key="1">
    <citation type="submission" date="2019-04" db="EMBL/GenBank/DDBJ databases">
        <title>Microbes associate with the intestines of laboratory mice.</title>
        <authorList>
            <person name="Navarre W."/>
            <person name="Wong E."/>
            <person name="Huang K.C."/>
            <person name="Tropini C."/>
            <person name="Ng K."/>
            <person name="Yu B."/>
        </authorList>
    </citation>
    <scope>NUCLEOTIDE SEQUENCE</scope>
    <source>
        <strain evidence="1">NM86_A22</strain>
    </source>
</reference>
<sequence>MIRHILVTLVLLATFVQNTVAETTFTLIPPRNVIAGNKFSVTFRLKNGEASGIKAPQLDGCTLLFGPTTSMMQNYSWVNGKEERSTTVDYSFTYRADKAGTVTIPEITVTSGRTNYSSRPGTFNILPPDQASPSGGGGASSGDTRQSGRPINANDVLIRIILNKSHAYEQEAILCTIKLYTKHSISSFIPTVQPAFDGFLIEEVPVSPTLNEVEHYNGQNYMTAVLKQCIIYPQKSGKLTINSGKYDVTVVQYERVGGFWGGNQRVERDIKTSSNSASINITPLPQPQPEGFSGAVGRFSIDSKLRTSVFKTNEAASLVYTIKGTGNIKYIKEPVIDFPSEFEQYQPQSDINTHISGANMTGTQVIDYTFVPQSVGKFTIGADKFVYFNPESKEYVTLTTPSYNISVGQGAAVASSASVNKQSISSKNTDILHIKLGDLDLSHRHVYFYNSWWYWPGYVILTLLLVGMILVYSKRLRLNADIQGRRLAKAGKVAKKRLKLAGQYLKNRDNDRFYEEMLRAIWGYLGDKLRLPASQLTRENVAQELSGYGASDELIAQFLKVIDSCEMARYSPESSGSESEELYRMATNAMDGLENTRSHAAHK</sequence>
<proteinExistence type="predicted"/>
<evidence type="ECO:0000313" key="2">
    <source>
        <dbReference type="Proteomes" id="UP000305401"/>
    </source>
</evidence>
<evidence type="ECO:0000313" key="1">
    <source>
        <dbReference type="EMBL" id="THG54512.1"/>
    </source>
</evidence>
<accession>A0AC61S7L0</accession>
<dbReference type="Proteomes" id="UP000305401">
    <property type="component" value="Unassembled WGS sequence"/>
</dbReference>
<keyword evidence="2" id="KW-1185">Reference proteome</keyword>